<dbReference type="STRING" id="869754.A0A1A0HGC7"/>
<dbReference type="RefSeq" id="XP_018713526.1">
    <property type="nucleotide sequence ID" value="XM_018856700.1"/>
</dbReference>
<dbReference type="EMBL" id="LXTC01000001">
    <property type="protein sequence ID" value="OBA23045.1"/>
    <property type="molecule type" value="Genomic_DNA"/>
</dbReference>
<comment type="caution">
    <text evidence="11">The sequence shown here is derived from an EMBL/GenBank/DDBJ whole genome shotgun (WGS) entry which is preliminary data.</text>
</comment>
<evidence type="ECO:0000256" key="10">
    <source>
        <dbReference type="SAM" id="Phobius"/>
    </source>
</evidence>
<keyword evidence="6 10" id="KW-1133">Transmembrane helix</keyword>
<evidence type="ECO:0000256" key="7">
    <source>
        <dbReference type="ARBA" id="ARBA00023136"/>
    </source>
</evidence>
<evidence type="ECO:0000256" key="6">
    <source>
        <dbReference type="ARBA" id="ARBA00022989"/>
    </source>
</evidence>
<evidence type="ECO:0000256" key="9">
    <source>
        <dbReference type="PIRNR" id="PIRNR016089"/>
    </source>
</evidence>
<reference evidence="11 12" key="1">
    <citation type="submission" date="2016-05" db="EMBL/GenBank/DDBJ databases">
        <title>Comparative genomics of biotechnologically important yeasts.</title>
        <authorList>
            <consortium name="DOE Joint Genome Institute"/>
            <person name="Riley R."/>
            <person name="Haridas S."/>
            <person name="Wolfe K.H."/>
            <person name="Lopes M.R."/>
            <person name="Hittinger C.T."/>
            <person name="Goker M."/>
            <person name="Salamov A."/>
            <person name="Wisecaver J."/>
            <person name="Long T.M."/>
            <person name="Aerts A.L."/>
            <person name="Barry K."/>
            <person name="Choi C."/>
            <person name="Clum A."/>
            <person name="Coughlan A.Y."/>
            <person name="Deshpande S."/>
            <person name="Douglass A.P."/>
            <person name="Hanson S.J."/>
            <person name="Klenk H.-P."/>
            <person name="LaButti K."/>
            <person name="Lapidus A."/>
            <person name="Lindquist E."/>
            <person name="Lipzen A."/>
            <person name="Meier-kolthoff J.P."/>
            <person name="Ohm R.A."/>
            <person name="Otillar R.P."/>
            <person name="Pangilinan J."/>
            <person name="Peng Y."/>
            <person name="Rokas A."/>
            <person name="Rosa C.A."/>
            <person name="Scheuner C."/>
            <person name="Sibirny A.A."/>
            <person name="Slot J.C."/>
            <person name="Stielow J.B."/>
            <person name="Sun H."/>
            <person name="Kurtzman C.P."/>
            <person name="Blackwell M."/>
            <person name="Grigoriev I.V."/>
            <person name="Jeffries T.W."/>
        </authorList>
    </citation>
    <scope>NUCLEOTIDE SEQUENCE [LARGE SCALE GENOMIC DNA]</scope>
    <source>
        <strain evidence="11 12">NRRL YB-4993</strain>
    </source>
</reference>
<gene>
    <name evidence="11" type="ORF">METBIDRAFT_36169</name>
</gene>
<evidence type="ECO:0000256" key="3">
    <source>
        <dbReference type="ARBA" id="ARBA00022692"/>
    </source>
</evidence>
<keyword evidence="5" id="KW-0735">Signal-anchor</keyword>
<protein>
    <recommendedName>
        <fullName evidence="9">Signal peptidase subunit 3</fullName>
    </recommendedName>
</protein>
<keyword evidence="7 9" id="KW-0472">Membrane</keyword>
<keyword evidence="4 9" id="KW-0256">Endoplasmic reticulum</keyword>
<evidence type="ECO:0000256" key="5">
    <source>
        <dbReference type="ARBA" id="ARBA00022968"/>
    </source>
</evidence>
<dbReference type="GeneID" id="30029676"/>
<sequence length="189" mass="20927">MFSLASRVQALSNTTLTAVSLISAIVAIISVAQLYFAGAWSLDGTNISHVKALALLKNLRSFGAEPGSAKENAKIKFDLDADLSPLFNWNTKQVFVYLTAEYDGANSGENKVTFWDKIITNKEDANLSLKSVSSKYSVWDVEPSFRERSARLKLEWNVQPWVGPLLYGQTEAEQSFQFAAAKKPKKTAR</sequence>
<dbReference type="GO" id="GO:0006465">
    <property type="term" value="P:signal peptide processing"/>
    <property type="evidence" value="ECO:0007669"/>
    <property type="project" value="UniProtKB-UniRule"/>
</dbReference>
<comment type="similarity">
    <text evidence="2 9">Belongs to the SPCS3 family.</text>
</comment>
<dbReference type="Pfam" id="PF04573">
    <property type="entry name" value="SPC22"/>
    <property type="match status" value="1"/>
</dbReference>
<name>A0A1A0HGC7_9ASCO</name>
<dbReference type="AlphaFoldDB" id="A0A1A0HGC7"/>
<dbReference type="GO" id="GO:0045047">
    <property type="term" value="P:protein targeting to ER"/>
    <property type="evidence" value="ECO:0007669"/>
    <property type="project" value="EnsemblFungi"/>
</dbReference>
<dbReference type="PIRSF" id="PIRSF016089">
    <property type="entry name" value="SPC22"/>
    <property type="match status" value="1"/>
</dbReference>
<evidence type="ECO:0000313" key="12">
    <source>
        <dbReference type="Proteomes" id="UP000092555"/>
    </source>
</evidence>
<proteinExistence type="inferred from homology"/>
<evidence type="ECO:0000256" key="2">
    <source>
        <dbReference type="ARBA" id="ARBA00009289"/>
    </source>
</evidence>
<evidence type="ECO:0000256" key="8">
    <source>
        <dbReference type="ARBA" id="ARBA00045670"/>
    </source>
</evidence>
<evidence type="ECO:0000256" key="1">
    <source>
        <dbReference type="ARBA" id="ARBA00004648"/>
    </source>
</evidence>
<comment type="subcellular location">
    <subcellularLocation>
        <location evidence="1">Endoplasmic reticulum membrane</location>
        <topology evidence="1">Single-pass type II membrane protein</topology>
    </subcellularLocation>
</comment>
<organism evidence="11 12">
    <name type="scientific">Metschnikowia bicuspidata var. bicuspidata NRRL YB-4993</name>
    <dbReference type="NCBI Taxonomy" id="869754"/>
    <lineage>
        <taxon>Eukaryota</taxon>
        <taxon>Fungi</taxon>
        <taxon>Dikarya</taxon>
        <taxon>Ascomycota</taxon>
        <taxon>Saccharomycotina</taxon>
        <taxon>Pichiomycetes</taxon>
        <taxon>Metschnikowiaceae</taxon>
        <taxon>Metschnikowia</taxon>
    </lineage>
</organism>
<dbReference type="InterPro" id="IPR007653">
    <property type="entry name" value="SPC3"/>
</dbReference>
<dbReference type="PANTHER" id="PTHR12804">
    <property type="entry name" value="MICROSOMAL SIGNAL PEPTIDASE 23 KD SUBUNIT SPC22/23"/>
    <property type="match status" value="1"/>
</dbReference>
<feature type="transmembrane region" description="Helical" evidence="10">
    <location>
        <begin position="20"/>
        <end position="42"/>
    </location>
</feature>
<accession>A0A1A0HGC7</accession>
<evidence type="ECO:0000313" key="11">
    <source>
        <dbReference type="EMBL" id="OBA23045.1"/>
    </source>
</evidence>
<evidence type="ECO:0000256" key="4">
    <source>
        <dbReference type="ARBA" id="ARBA00022824"/>
    </source>
</evidence>
<dbReference type="OrthoDB" id="10261524at2759"/>
<comment type="function">
    <text evidence="8">Essential component of the signal peptidase complex (SPC) which catalyzes the cleavage of N-terminal signal sequences from nascent proteins as they are translocated into the lumen of the endoplasmic reticulum. Essential for the SPC catalytic activity, possibly by stabilizing and positioning the active center of the complex close to the lumenal surface. Essential for viability.</text>
</comment>
<keyword evidence="12" id="KW-1185">Reference proteome</keyword>
<dbReference type="PANTHER" id="PTHR12804:SF0">
    <property type="entry name" value="SIGNAL PEPTIDASE COMPLEX SUBUNIT 3"/>
    <property type="match status" value="1"/>
</dbReference>
<dbReference type="GO" id="GO:0005787">
    <property type="term" value="C:signal peptidase complex"/>
    <property type="evidence" value="ECO:0007669"/>
    <property type="project" value="UniProtKB-UniRule"/>
</dbReference>
<dbReference type="Proteomes" id="UP000092555">
    <property type="component" value="Unassembled WGS sequence"/>
</dbReference>
<keyword evidence="3 10" id="KW-0812">Transmembrane</keyword>